<comment type="caution">
    <text evidence="1">The sequence shown here is derived from an EMBL/GenBank/DDBJ whole genome shotgun (WGS) entry which is preliminary data.</text>
</comment>
<name>A0A8K0HQU0_9ROSA</name>
<evidence type="ECO:0000313" key="1">
    <source>
        <dbReference type="EMBL" id="KAF3457001.1"/>
    </source>
</evidence>
<keyword evidence="2" id="KW-1185">Reference proteome</keyword>
<evidence type="ECO:0000313" key="2">
    <source>
        <dbReference type="Proteomes" id="UP000796880"/>
    </source>
</evidence>
<dbReference type="Proteomes" id="UP000796880">
    <property type="component" value="Unassembled WGS sequence"/>
</dbReference>
<organism evidence="1 2">
    <name type="scientific">Rhamnella rubrinervis</name>
    <dbReference type="NCBI Taxonomy" id="2594499"/>
    <lineage>
        <taxon>Eukaryota</taxon>
        <taxon>Viridiplantae</taxon>
        <taxon>Streptophyta</taxon>
        <taxon>Embryophyta</taxon>
        <taxon>Tracheophyta</taxon>
        <taxon>Spermatophyta</taxon>
        <taxon>Magnoliopsida</taxon>
        <taxon>eudicotyledons</taxon>
        <taxon>Gunneridae</taxon>
        <taxon>Pentapetalae</taxon>
        <taxon>rosids</taxon>
        <taxon>fabids</taxon>
        <taxon>Rosales</taxon>
        <taxon>Rhamnaceae</taxon>
        <taxon>rhamnoid group</taxon>
        <taxon>Rhamneae</taxon>
        <taxon>Rhamnella</taxon>
    </lineage>
</organism>
<accession>A0A8K0HQU0</accession>
<protein>
    <submittedName>
        <fullName evidence="1">Uncharacterized protein</fullName>
    </submittedName>
</protein>
<gene>
    <name evidence="1" type="ORF">FNV43_RR01658</name>
</gene>
<dbReference type="EMBL" id="VOIH02000001">
    <property type="protein sequence ID" value="KAF3457001.1"/>
    <property type="molecule type" value="Genomic_DNA"/>
</dbReference>
<dbReference type="OrthoDB" id="1436421at2759"/>
<dbReference type="AlphaFoldDB" id="A0A8K0HQU0"/>
<reference evidence="1" key="1">
    <citation type="submission" date="2020-03" db="EMBL/GenBank/DDBJ databases">
        <title>A high-quality chromosome-level genome assembly of a woody plant with both climbing and erect habits, Rhamnella rubrinervis.</title>
        <authorList>
            <person name="Lu Z."/>
            <person name="Yang Y."/>
            <person name="Zhu X."/>
            <person name="Sun Y."/>
        </authorList>
    </citation>
    <scope>NUCLEOTIDE SEQUENCE</scope>
    <source>
        <strain evidence="1">BYM</strain>
        <tissue evidence="1">Leaf</tissue>
    </source>
</reference>
<proteinExistence type="predicted"/>
<sequence length="252" mass="28978">MKRKVKDIMGFKEMGLGAVYLGNSLIFNRRRSQEFSRITERVHHCNSLYSMATFKCPSSSCSVLDSMIRKFWWGVKGSKTRKEGLYEGPLKVKALWWAMEYMDQCGWSRIDWEMDAKEVERIVNAKEDPSCWYTYYSLCGIRNCIAKQDWKVEWWSRKKVVVDDQKDKACGLRAGVETQLDLVNVQSGLISDRIGLTCDGFVAAITSFDIHMKKRMARQRHSSTFNLLQLFVCSTFSTAATRSSSLGMNSGF</sequence>